<dbReference type="RefSeq" id="WP_348706258.1">
    <property type="nucleotide sequence ID" value="NZ_CAXIYA010000037.1"/>
</dbReference>
<proteinExistence type="predicted"/>
<accession>A0ABM9PPB1</accession>
<gene>
    <name evidence="2" type="ORF">T190115A13A_40106</name>
</gene>
<dbReference type="EMBL" id="CAXJRC010000041">
    <property type="protein sequence ID" value="CAL2107584.1"/>
    <property type="molecule type" value="Genomic_DNA"/>
</dbReference>
<dbReference type="Pfam" id="PF20507">
    <property type="entry name" value="DUF6733"/>
    <property type="match status" value="1"/>
</dbReference>
<name>A0ABM9PPB1_9FLAO</name>
<reference evidence="2 3" key="1">
    <citation type="submission" date="2024-05" db="EMBL/GenBank/DDBJ databases">
        <authorList>
            <person name="Duchaud E."/>
        </authorList>
    </citation>
    <scope>NUCLEOTIDE SEQUENCE [LARGE SCALE GENOMIC DNA]</scope>
    <source>
        <strain evidence="2">Ena-SAMPLE-TAB-13-05-2024-13:56:06:370-140305</strain>
    </source>
</reference>
<sequence>MKKLISISIVLLCLTFTVNAQEKEEKKSKTSFAIMPIHNSGAGFNNVFLGSHEIKPKTNLTFYSVFWVNPSFGNQGKDLFLETGIGLGYSLADNKLYLNPSLGFGHGKLLSGAAETKIAESLIPSLFMVYNNGNFEFEGYTAYYMSLRGEGSSQDLMLNWAIPGYKVSKSFSFGAFYEHLGQTRVDVGDTVTLYQYLGAYVKTTLNNGVWFRFAAGPNISGDRTNSKEFYKIQAFIPI</sequence>
<keyword evidence="1" id="KW-0732">Signal</keyword>
<protein>
    <submittedName>
        <fullName evidence="2">Uncharacterized protein</fullName>
    </submittedName>
</protein>
<evidence type="ECO:0000313" key="2">
    <source>
        <dbReference type="EMBL" id="CAL2107584.1"/>
    </source>
</evidence>
<feature type="signal peptide" evidence="1">
    <location>
        <begin position="1"/>
        <end position="20"/>
    </location>
</feature>
<dbReference type="Proteomes" id="UP001497602">
    <property type="component" value="Unassembled WGS sequence"/>
</dbReference>
<comment type="caution">
    <text evidence="2">The sequence shown here is derived from an EMBL/GenBank/DDBJ whole genome shotgun (WGS) entry which is preliminary data.</text>
</comment>
<organism evidence="2 3">
    <name type="scientific">Tenacibaculum vairaonense</name>
    <dbReference type="NCBI Taxonomy" id="3137860"/>
    <lineage>
        <taxon>Bacteria</taxon>
        <taxon>Pseudomonadati</taxon>
        <taxon>Bacteroidota</taxon>
        <taxon>Flavobacteriia</taxon>
        <taxon>Flavobacteriales</taxon>
        <taxon>Flavobacteriaceae</taxon>
        <taxon>Tenacibaculum</taxon>
    </lineage>
</organism>
<evidence type="ECO:0000256" key="1">
    <source>
        <dbReference type="SAM" id="SignalP"/>
    </source>
</evidence>
<evidence type="ECO:0000313" key="3">
    <source>
        <dbReference type="Proteomes" id="UP001497602"/>
    </source>
</evidence>
<keyword evidence="3" id="KW-1185">Reference proteome</keyword>
<dbReference type="InterPro" id="IPR046620">
    <property type="entry name" value="DUF6733"/>
</dbReference>
<feature type="chain" id="PRO_5046061086" evidence="1">
    <location>
        <begin position="21"/>
        <end position="238"/>
    </location>
</feature>